<proteinExistence type="predicted"/>
<gene>
    <name evidence="1" type="ORF">H8693_08660</name>
</gene>
<accession>A0A926DJQ9</accession>
<protein>
    <submittedName>
        <fullName evidence="1">Spore coat associated protein CotJA</fullName>
    </submittedName>
</protein>
<reference evidence="1" key="1">
    <citation type="submission" date="2020-08" db="EMBL/GenBank/DDBJ databases">
        <title>Genome public.</title>
        <authorList>
            <person name="Liu C."/>
            <person name="Sun Q."/>
        </authorList>
    </citation>
    <scope>NUCLEOTIDE SEQUENCE</scope>
    <source>
        <strain evidence="1">NSJ-63</strain>
    </source>
</reference>
<dbReference type="EMBL" id="JACRSS010000004">
    <property type="protein sequence ID" value="MBC8539004.1"/>
    <property type="molecule type" value="Genomic_DNA"/>
</dbReference>
<evidence type="ECO:0000313" key="2">
    <source>
        <dbReference type="Proteomes" id="UP000617951"/>
    </source>
</evidence>
<keyword evidence="2" id="KW-1185">Reference proteome</keyword>
<dbReference type="AlphaFoldDB" id="A0A926DJQ9"/>
<organism evidence="1 2">
    <name type="scientific">Guopingia tenuis</name>
    <dbReference type="NCBI Taxonomy" id="2763656"/>
    <lineage>
        <taxon>Bacteria</taxon>
        <taxon>Bacillati</taxon>
        <taxon>Bacillota</taxon>
        <taxon>Clostridia</taxon>
        <taxon>Christensenellales</taxon>
        <taxon>Christensenellaceae</taxon>
        <taxon>Guopingia</taxon>
    </lineage>
</organism>
<dbReference type="InterPro" id="IPR020256">
    <property type="entry name" value="Spore_coat_CotJA"/>
</dbReference>
<dbReference type="Proteomes" id="UP000617951">
    <property type="component" value="Unassembled WGS sequence"/>
</dbReference>
<comment type="caution">
    <text evidence="1">The sequence shown here is derived from an EMBL/GenBank/DDBJ whole genome shotgun (WGS) entry which is preliminary data.</text>
</comment>
<dbReference type="Pfam" id="PF11007">
    <property type="entry name" value="CotJA"/>
    <property type="match status" value="1"/>
</dbReference>
<sequence length="81" mass="8976">MKCNSQAPYFYSAYTKAPTCAQEAQKCKVANFFADAGSAMNPYARAYVVSQTYTNCAAPECALHNGTFFNDLYMPYTNISK</sequence>
<name>A0A926DJQ9_9FIRM</name>
<dbReference type="RefSeq" id="WP_249280642.1">
    <property type="nucleotide sequence ID" value="NZ_JACRSS010000004.1"/>
</dbReference>
<evidence type="ECO:0000313" key="1">
    <source>
        <dbReference type="EMBL" id="MBC8539004.1"/>
    </source>
</evidence>